<proteinExistence type="predicted"/>
<feature type="non-terminal residue" evidence="2">
    <location>
        <position position="1"/>
    </location>
</feature>
<dbReference type="EMBL" id="JBHUCM010000089">
    <property type="protein sequence ID" value="MFD1547996.1"/>
    <property type="molecule type" value="Genomic_DNA"/>
</dbReference>
<evidence type="ECO:0008006" key="4">
    <source>
        <dbReference type="Google" id="ProtNLM"/>
    </source>
</evidence>
<accession>A0ABW4H081</accession>
<dbReference type="InterPro" id="IPR014719">
    <property type="entry name" value="Ribosomal_bL12_C/ClpS-like"/>
</dbReference>
<protein>
    <recommendedName>
        <fullName evidence="4">Ribosomal protein L7/L12 C-terminal domain-containing protein</fullName>
    </recommendedName>
</protein>
<keyword evidence="1" id="KW-0472">Membrane</keyword>
<evidence type="ECO:0000313" key="2">
    <source>
        <dbReference type="EMBL" id="MFD1547996.1"/>
    </source>
</evidence>
<dbReference type="Proteomes" id="UP001597097">
    <property type="component" value="Unassembled WGS sequence"/>
</dbReference>
<feature type="transmembrane region" description="Helical" evidence="1">
    <location>
        <begin position="60"/>
        <end position="79"/>
    </location>
</feature>
<dbReference type="RefSeq" id="WP_378625946.1">
    <property type="nucleotide sequence ID" value="NZ_JBHUCM010000089.1"/>
</dbReference>
<keyword evidence="1" id="KW-0812">Transmembrane</keyword>
<evidence type="ECO:0000313" key="3">
    <source>
        <dbReference type="Proteomes" id="UP001597097"/>
    </source>
</evidence>
<evidence type="ECO:0000256" key="1">
    <source>
        <dbReference type="SAM" id="Phobius"/>
    </source>
</evidence>
<gene>
    <name evidence="2" type="ORF">ACFSJ0_63975</name>
</gene>
<keyword evidence="3" id="KW-1185">Reference proteome</keyword>
<reference evidence="3" key="1">
    <citation type="journal article" date="2019" name="Int. J. Syst. Evol. Microbiol.">
        <title>The Global Catalogue of Microorganisms (GCM) 10K type strain sequencing project: providing services to taxonomists for standard genome sequencing and annotation.</title>
        <authorList>
            <consortium name="The Broad Institute Genomics Platform"/>
            <consortium name="The Broad Institute Genome Sequencing Center for Infectious Disease"/>
            <person name="Wu L."/>
            <person name="Ma J."/>
        </authorList>
    </citation>
    <scope>NUCLEOTIDE SEQUENCE [LARGE SCALE GENOMIC DNA]</scope>
    <source>
        <strain evidence="3">CGMCC 1.15399</strain>
    </source>
</reference>
<keyword evidence="1" id="KW-1133">Transmembrane helix</keyword>
<dbReference type="Gene3D" id="3.30.1390.10">
    <property type="match status" value="1"/>
</dbReference>
<comment type="caution">
    <text evidence="2">The sequence shown here is derived from an EMBL/GenBank/DDBJ whole genome shotgun (WGS) entry which is preliminary data.</text>
</comment>
<sequence length="154" mass="16610">HTPPADVVEQDKCGGHTISLRTRSPLLMLRSIPVEDAVGVSVQGDTGSALINVIKTLVPFAWVVPAAIMVWLVGSGRMIKEKGHLRRPDPDRVTDVAVPVDVQHAVRTLIMSGKRIAAIKEIRRATGLPLEPAMDVVEALRRGIELPPAADHSD</sequence>
<organism evidence="2 3">
    <name type="scientific">Nonomuraea guangzhouensis</name>
    <dbReference type="NCBI Taxonomy" id="1291555"/>
    <lineage>
        <taxon>Bacteria</taxon>
        <taxon>Bacillati</taxon>
        <taxon>Actinomycetota</taxon>
        <taxon>Actinomycetes</taxon>
        <taxon>Streptosporangiales</taxon>
        <taxon>Streptosporangiaceae</taxon>
        <taxon>Nonomuraea</taxon>
    </lineage>
</organism>
<name>A0ABW4H081_9ACTN</name>